<dbReference type="GO" id="GO:0032259">
    <property type="term" value="P:methylation"/>
    <property type="evidence" value="ECO:0007669"/>
    <property type="project" value="UniProtKB-KW"/>
</dbReference>
<evidence type="ECO:0000313" key="3">
    <source>
        <dbReference type="EMBL" id="RKN50458.1"/>
    </source>
</evidence>
<dbReference type="InterPro" id="IPR013216">
    <property type="entry name" value="Methyltransf_11"/>
</dbReference>
<evidence type="ECO:0000256" key="1">
    <source>
        <dbReference type="ARBA" id="ARBA00022679"/>
    </source>
</evidence>
<evidence type="ECO:0000313" key="4">
    <source>
        <dbReference type="Proteomes" id="UP000281726"/>
    </source>
</evidence>
<keyword evidence="4" id="KW-1185">Reference proteome</keyword>
<accession>A0A3A9ZQA2</accession>
<dbReference type="CDD" id="cd02440">
    <property type="entry name" value="AdoMet_MTases"/>
    <property type="match status" value="1"/>
</dbReference>
<dbReference type="RefSeq" id="WP_120723902.1">
    <property type="nucleotide sequence ID" value="NZ_RBAK01000001.1"/>
</dbReference>
<keyword evidence="1 3" id="KW-0808">Transferase</keyword>
<keyword evidence="3" id="KW-0489">Methyltransferase</keyword>
<dbReference type="GO" id="GO:0008757">
    <property type="term" value="F:S-adenosylmethionine-dependent methyltransferase activity"/>
    <property type="evidence" value="ECO:0007669"/>
    <property type="project" value="InterPro"/>
</dbReference>
<dbReference type="PANTHER" id="PTHR43861">
    <property type="entry name" value="TRANS-ACONITATE 2-METHYLTRANSFERASE-RELATED"/>
    <property type="match status" value="1"/>
</dbReference>
<dbReference type="EMBL" id="RBAK01000001">
    <property type="protein sequence ID" value="RKN50458.1"/>
    <property type="molecule type" value="Genomic_DNA"/>
</dbReference>
<dbReference type="Pfam" id="PF08241">
    <property type="entry name" value="Methyltransf_11"/>
    <property type="match status" value="1"/>
</dbReference>
<dbReference type="SUPFAM" id="SSF53335">
    <property type="entry name" value="S-adenosyl-L-methionine-dependent methyltransferases"/>
    <property type="match status" value="1"/>
</dbReference>
<gene>
    <name evidence="3" type="ORF">D7223_01280</name>
</gene>
<comment type="caution">
    <text evidence="3">The sequence shown here is derived from an EMBL/GenBank/DDBJ whole genome shotgun (WGS) entry which is preliminary data.</text>
</comment>
<dbReference type="Gene3D" id="3.40.50.150">
    <property type="entry name" value="Vaccinia Virus protein VP39"/>
    <property type="match status" value="1"/>
</dbReference>
<sequence length="262" mass="28584">MTTTPHRYQFRNTPGQLHPLQEMLDPITIDDLKRCGVTPGQHALDVGAGAGSIARHLCHLVGPTGKVIAVDLDTTLLAPTGVLDVYQRDLRTEPLPAEPGSLHLVTARCVLEHLPTRHQVLQQMITALRPGGQIVLGDIVYARTTVPHAPTDGDAELITRVVHGILDILAGRGVDLHWGEKTPTLLLNAGLDQVHTRWTARTWTGGSPGCRLYADNARHLRDQLLTAGFTAADLDRFGELMTHPAVMMRGYEFATSTARKPH</sequence>
<reference evidence="3 4" key="1">
    <citation type="journal article" date="2004" name="Syst. Appl. Microbiol.">
        <title>Cryptoendolithic actinomycetes from antarctic sandstone rock samples: Micromonospora endolithica sp. nov. and two isolates related to Micromonospora coerulea Jensen 1932.</title>
        <authorList>
            <person name="Hirsch P."/>
            <person name="Mevs U."/>
            <person name="Kroppenstedt R.M."/>
            <person name="Schumann P."/>
            <person name="Stackebrandt E."/>
        </authorList>
    </citation>
    <scope>NUCLEOTIDE SEQUENCE [LARGE SCALE GENOMIC DNA]</scope>
    <source>
        <strain evidence="3 4">JCM 12677</strain>
    </source>
</reference>
<dbReference type="Proteomes" id="UP000281726">
    <property type="component" value="Unassembled WGS sequence"/>
</dbReference>
<name>A0A3A9ZQA2_9ACTN</name>
<dbReference type="PANTHER" id="PTHR43861:SF3">
    <property type="entry name" value="PUTATIVE (AFU_ORTHOLOGUE AFUA_2G14390)-RELATED"/>
    <property type="match status" value="1"/>
</dbReference>
<dbReference type="OrthoDB" id="3469983at2"/>
<organism evidence="3 4">
    <name type="scientific">Micromonospora endolithica</name>
    <dbReference type="NCBI Taxonomy" id="230091"/>
    <lineage>
        <taxon>Bacteria</taxon>
        <taxon>Bacillati</taxon>
        <taxon>Actinomycetota</taxon>
        <taxon>Actinomycetes</taxon>
        <taxon>Micromonosporales</taxon>
        <taxon>Micromonosporaceae</taxon>
        <taxon>Micromonospora</taxon>
    </lineage>
</organism>
<dbReference type="InterPro" id="IPR029063">
    <property type="entry name" value="SAM-dependent_MTases_sf"/>
</dbReference>
<evidence type="ECO:0000259" key="2">
    <source>
        <dbReference type="Pfam" id="PF08241"/>
    </source>
</evidence>
<proteinExistence type="predicted"/>
<feature type="domain" description="Methyltransferase type 11" evidence="2">
    <location>
        <begin position="44"/>
        <end position="136"/>
    </location>
</feature>
<dbReference type="AlphaFoldDB" id="A0A3A9ZQA2"/>
<protein>
    <submittedName>
        <fullName evidence="3">Methyltransferase domain-containing protein</fullName>
    </submittedName>
</protein>